<dbReference type="EMBL" id="AP028961">
    <property type="protein sequence ID" value="BET44363.1"/>
    <property type="molecule type" value="Genomic_DNA"/>
</dbReference>
<keyword evidence="2" id="KW-0472">Membrane</keyword>
<name>A0AAT9G3S7_9ENTR</name>
<dbReference type="AlphaFoldDB" id="A0AAT9G3S7"/>
<sequence>MSYIGKIIGIILGIMSGAHIYGVIIGFILGHVYDKFIKQERLSKSTETQYYPIFFCISTFQILGHLVKSKGRVTEFDIQFANNMIKEMGLYGNSKILVQSAFMDGKNQYFLIRKVLKNIQRIYYNRLDLIQLFLEIQIRAAFNDGVLHPNEENILFIIREELKIPIYQFKTLLLAMEMEYKKYSYDKCFNNDEYNSKSLTLMNAYKILGVDANETLINIKRAYRKLMSKNHPDKLISQQLSSKTREEKKKYAQLIQVAYDIIKKHHTSK</sequence>
<keyword evidence="2" id="KW-1133">Transmembrane helix</keyword>
<reference evidence="4" key="1">
    <citation type="journal article" date="2023" name="Front. Microbiol.">
        <title>Genome analysis of Candidatus Aschnera chinzeii, the bacterial endosymbiont of the blood-sucking bat fly Penicillidia jenynsii (Insecta: Diptera: Nycteribiidae).</title>
        <authorList>
            <person name="Koga R."/>
            <person name="Moriyama M."/>
            <person name="Nozaki T."/>
            <person name="Fukatsu T."/>
        </authorList>
    </citation>
    <scope>NUCLEOTIDE SEQUENCE</scope>
    <source>
        <strain evidence="4">Kw-01</strain>
    </source>
</reference>
<dbReference type="SUPFAM" id="SSF46565">
    <property type="entry name" value="Chaperone J-domain"/>
    <property type="match status" value="1"/>
</dbReference>
<organism evidence="4">
    <name type="scientific">Candidatus Aschnera chinzeii</name>
    <dbReference type="NCBI Taxonomy" id="1485666"/>
    <lineage>
        <taxon>Bacteria</taxon>
        <taxon>Pseudomonadati</taxon>
        <taxon>Pseudomonadota</taxon>
        <taxon>Gammaproteobacteria</taxon>
        <taxon>Enterobacterales</taxon>
        <taxon>Enterobacteriaceae</taxon>
        <taxon>Candidatus Aschnera</taxon>
    </lineage>
</organism>
<dbReference type="InterPro" id="IPR001623">
    <property type="entry name" value="DnaJ_domain"/>
</dbReference>
<dbReference type="InterPro" id="IPR036869">
    <property type="entry name" value="J_dom_sf"/>
</dbReference>
<protein>
    <submittedName>
        <fullName evidence="4">Co-chaperone DjlA</fullName>
    </submittedName>
</protein>
<gene>
    <name evidence="4" type="primary">djlA</name>
    <name evidence="4" type="ORF">ACHINZ_0330</name>
</gene>
<dbReference type="SUPFAM" id="SSF158682">
    <property type="entry name" value="TerB-like"/>
    <property type="match status" value="1"/>
</dbReference>
<dbReference type="PROSITE" id="PS50076">
    <property type="entry name" value="DNAJ_2"/>
    <property type="match status" value="1"/>
</dbReference>
<dbReference type="Gene3D" id="1.10.287.110">
    <property type="entry name" value="DnaJ domain"/>
    <property type="match status" value="1"/>
</dbReference>
<dbReference type="CDD" id="cd07316">
    <property type="entry name" value="terB_like_DjlA"/>
    <property type="match status" value="1"/>
</dbReference>
<feature type="transmembrane region" description="Helical" evidence="2">
    <location>
        <begin position="7"/>
        <end position="29"/>
    </location>
</feature>
<dbReference type="Gene3D" id="1.10.3680.10">
    <property type="entry name" value="TerB-like"/>
    <property type="match status" value="1"/>
</dbReference>
<dbReference type="NCBIfam" id="NF006948">
    <property type="entry name" value="PRK09430.1"/>
    <property type="match status" value="1"/>
</dbReference>
<accession>A0AAT9G3S7</accession>
<evidence type="ECO:0000256" key="2">
    <source>
        <dbReference type="SAM" id="Phobius"/>
    </source>
</evidence>
<keyword evidence="2" id="KW-0812">Transmembrane</keyword>
<dbReference type="PRINTS" id="PR00625">
    <property type="entry name" value="JDOMAIN"/>
</dbReference>
<dbReference type="Pfam" id="PF00226">
    <property type="entry name" value="DnaJ"/>
    <property type="match status" value="1"/>
</dbReference>
<feature type="domain" description="J" evidence="3">
    <location>
        <begin position="203"/>
        <end position="269"/>
    </location>
</feature>
<evidence type="ECO:0000313" key="4">
    <source>
        <dbReference type="EMBL" id="BET44363.1"/>
    </source>
</evidence>
<dbReference type="InterPro" id="IPR050817">
    <property type="entry name" value="DjlA_DnaK_co-chaperone"/>
</dbReference>
<dbReference type="SMART" id="SM00271">
    <property type="entry name" value="DnaJ"/>
    <property type="match status" value="1"/>
</dbReference>
<proteinExistence type="predicted"/>
<dbReference type="CDD" id="cd06257">
    <property type="entry name" value="DnaJ"/>
    <property type="match status" value="1"/>
</dbReference>
<evidence type="ECO:0000256" key="1">
    <source>
        <dbReference type="ARBA" id="ARBA00023186"/>
    </source>
</evidence>
<keyword evidence="1" id="KW-0143">Chaperone</keyword>
<dbReference type="InterPro" id="IPR029024">
    <property type="entry name" value="TerB-like"/>
</dbReference>
<reference evidence="4" key="2">
    <citation type="submission" date="2023-10" db="EMBL/GenBank/DDBJ databases">
        <authorList>
            <person name="Koga R."/>
            <person name="Fukatsu T."/>
        </authorList>
    </citation>
    <scope>NUCLEOTIDE SEQUENCE</scope>
    <source>
        <strain evidence="4">Kw-01</strain>
    </source>
</reference>
<evidence type="ECO:0000259" key="3">
    <source>
        <dbReference type="PROSITE" id="PS50076"/>
    </source>
</evidence>
<dbReference type="PANTHER" id="PTHR24074">
    <property type="entry name" value="CO-CHAPERONE PROTEIN DJLA"/>
    <property type="match status" value="1"/>
</dbReference>